<proteinExistence type="predicted"/>
<dbReference type="PANTHER" id="PTHR46913:SF1">
    <property type="entry name" value="RING-H2 FINGER PROTEIN ATL16"/>
    <property type="match status" value="1"/>
</dbReference>
<dbReference type="OrthoDB" id="8062037at2759"/>
<evidence type="ECO:0000313" key="17">
    <source>
        <dbReference type="Proteomes" id="UP001141806"/>
    </source>
</evidence>
<evidence type="ECO:0000256" key="13">
    <source>
        <dbReference type="PROSITE-ProRule" id="PRU00175"/>
    </source>
</evidence>
<evidence type="ECO:0000256" key="1">
    <source>
        <dbReference type="ARBA" id="ARBA00000900"/>
    </source>
</evidence>
<keyword evidence="5" id="KW-0808">Transferase</keyword>
<dbReference type="GO" id="GO:0061630">
    <property type="term" value="F:ubiquitin protein ligase activity"/>
    <property type="evidence" value="ECO:0007669"/>
    <property type="project" value="UniProtKB-EC"/>
</dbReference>
<name>A0A9Q0QXU9_9MAGN</name>
<dbReference type="PROSITE" id="PS50089">
    <property type="entry name" value="ZF_RING_2"/>
    <property type="match status" value="1"/>
</dbReference>
<evidence type="ECO:0000256" key="3">
    <source>
        <dbReference type="ARBA" id="ARBA00004906"/>
    </source>
</evidence>
<accession>A0A9Q0QXU9</accession>
<dbReference type="Pfam" id="PF13639">
    <property type="entry name" value="zf-RING_2"/>
    <property type="match status" value="1"/>
</dbReference>
<keyword evidence="9" id="KW-0833">Ubl conjugation pathway</keyword>
<evidence type="ECO:0000256" key="11">
    <source>
        <dbReference type="ARBA" id="ARBA00022989"/>
    </source>
</evidence>
<comment type="subcellular location">
    <subcellularLocation>
        <location evidence="2">Membrane</location>
        <topology evidence="2">Single-pass membrane protein</topology>
    </subcellularLocation>
</comment>
<gene>
    <name evidence="16" type="ORF">NE237_000838</name>
</gene>
<protein>
    <recommendedName>
        <fullName evidence="4">RING-type E3 ubiquitin transferase</fullName>
        <ecNumber evidence="4">2.3.2.27</ecNumber>
    </recommendedName>
</protein>
<dbReference type="InterPro" id="IPR044600">
    <property type="entry name" value="ATL1/ATL16-like"/>
</dbReference>
<dbReference type="EMBL" id="JAMYWD010000003">
    <property type="protein sequence ID" value="KAJ4975732.1"/>
    <property type="molecule type" value="Genomic_DNA"/>
</dbReference>
<keyword evidence="17" id="KW-1185">Reference proteome</keyword>
<organism evidence="16 17">
    <name type="scientific">Protea cynaroides</name>
    <dbReference type="NCBI Taxonomy" id="273540"/>
    <lineage>
        <taxon>Eukaryota</taxon>
        <taxon>Viridiplantae</taxon>
        <taxon>Streptophyta</taxon>
        <taxon>Embryophyta</taxon>
        <taxon>Tracheophyta</taxon>
        <taxon>Spermatophyta</taxon>
        <taxon>Magnoliopsida</taxon>
        <taxon>Proteales</taxon>
        <taxon>Proteaceae</taxon>
        <taxon>Protea</taxon>
    </lineage>
</organism>
<dbReference type="InterPro" id="IPR001841">
    <property type="entry name" value="Znf_RING"/>
</dbReference>
<dbReference type="GO" id="GO:0016020">
    <property type="term" value="C:membrane"/>
    <property type="evidence" value="ECO:0007669"/>
    <property type="project" value="UniProtKB-SubCell"/>
</dbReference>
<feature type="transmembrane region" description="Helical" evidence="14">
    <location>
        <begin position="6"/>
        <end position="25"/>
    </location>
</feature>
<sequence length="180" mass="20287">MLGSFIIALILLVLIGLYRYLLFLVRTHLMDMRADQSTERLEAGRPQPQSTLEPIYTGLDPSIIASLPVYVCKRTDQSADDNGRTRECAVCLSSFEDEEVVMLLPNCKHMFHAQCINMWFSSHTTCLICRCGANPRMMSEPRETRVDWLQFPALELDYFRPITPSSEGTSDGSAQAFEGG</sequence>
<dbReference type="GO" id="GO:0016567">
    <property type="term" value="P:protein ubiquitination"/>
    <property type="evidence" value="ECO:0007669"/>
    <property type="project" value="InterPro"/>
</dbReference>
<keyword evidence="10" id="KW-0862">Zinc</keyword>
<evidence type="ECO:0000256" key="8">
    <source>
        <dbReference type="ARBA" id="ARBA00022771"/>
    </source>
</evidence>
<evidence type="ECO:0000256" key="4">
    <source>
        <dbReference type="ARBA" id="ARBA00012483"/>
    </source>
</evidence>
<evidence type="ECO:0000256" key="10">
    <source>
        <dbReference type="ARBA" id="ARBA00022833"/>
    </source>
</evidence>
<evidence type="ECO:0000256" key="2">
    <source>
        <dbReference type="ARBA" id="ARBA00004167"/>
    </source>
</evidence>
<evidence type="ECO:0000256" key="6">
    <source>
        <dbReference type="ARBA" id="ARBA00022692"/>
    </source>
</evidence>
<comment type="caution">
    <text evidence="16">The sequence shown here is derived from an EMBL/GenBank/DDBJ whole genome shotgun (WGS) entry which is preliminary data.</text>
</comment>
<dbReference type="Gene3D" id="3.30.40.10">
    <property type="entry name" value="Zinc/RING finger domain, C3HC4 (zinc finger)"/>
    <property type="match status" value="1"/>
</dbReference>
<comment type="catalytic activity">
    <reaction evidence="1">
        <text>S-ubiquitinyl-[E2 ubiquitin-conjugating enzyme]-L-cysteine + [acceptor protein]-L-lysine = [E2 ubiquitin-conjugating enzyme]-L-cysteine + N(6)-ubiquitinyl-[acceptor protein]-L-lysine.</text>
        <dbReference type="EC" id="2.3.2.27"/>
    </reaction>
</comment>
<dbReference type="SMART" id="SM00184">
    <property type="entry name" value="RING"/>
    <property type="match status" value="1"/>
</dbReference>
<feature type="domain" description="RING-type" evidence="15">
    <location>
        <begin position="88"/>
        <end position="130"/>
    </location>
</feature>
<dbReference type="EC" id="2.3.2.27" evidence="4"/>
<evidence type="ECO:0000256" key="14">
    <source>
        <dbReference type="SAM" id="Phobius"/>
    </source>
</evidence>
<keyword evidence="12 14" id="KW-0472">Membrane</keyword>
<comment type="pathway">
    <text evidence="3">Protein modification; protein ubiquitination.</text>
</comment>
<dbReference type="SUPFAM" id="SSF57850">
    <property type="entry name" value="RING/U-box"/>
    <property type="match status" value="1"/>
</dbReference>
<evidence type="ECO:0000256" key="7">
    <source>
        <dbReference type="ARBA" id="ARBA00022723"/>
    </source>
</evidence>
<keyword evidence="6 14" id="KW-0812">Transmembrane</keyword>
<evidence type="ECO:0000256" key="9">
    <source>
        <dbReference type="ARBA" id="ARBA00022786"/>
    </source>
</evidence>
<keyword evidence="8 13" id="KW-0863">Zinc-finger</keyword>
<dbReference type="GO" id="GO:0008270">
    <property type="term" value="F:zinc ion binding"/>
    <property type="evidence" value="ECO:0007669"/>
    <property type="project" value="UniProtKB-KW"/>
</dbReference>
<evidence type="ECO:0000256" key="12">
    <source>
        <dbReference type="ARBA" id="ARBA00023136"/>
    </source>
</evidence>
<keyword evidence="7" id="KW-0479">Metal-binding</keyword>
<dbReference type="AlphaFoldDB" id="A0A9Q0QXU9"/>
<evidence type="ECO:0000313" key="16">
    <source>
        <dbReference type="EMBL" id="KAJ4975732.1"/>
    </source>
</evidence>
<dbReference type="PANTHER" id="PTHR46913">
    <property type="entry name" value="RING-H2 FINGER PROTEIN ATL16"/>
    <property type="match status" value="1"/>
</dbReference>
<evidence type="ECO:0000259" key="15">
    <source>
        <dbReference type="PROSITE" id="PS50089"/>
    </source>
</evidence>
<dbReference type="InterPro" id="IPR013083">
    <property type="entry name" value="Znf_RING/FYVE/PHD"/>
</dbReference>
<keyword evidence="11 14" id="KW-1133">Transmembrane helix</keyword>
<reference evidence="16" key="1">
    <citation type="journal article" date="2023" name="Plant J.">
        <title>The genome of the king protea, Protea cynaroides.</title>
        <authorList>
            <person name="Chang J."/>
            <person name="Duong T.A."/>
            <person name="Schoeman C."/>
            <person name="Ma X."/>
            <person name="Roodt D."/>
            <person name="Barker N."/>
            <person name="Li Z."/>
            <person name="Van de Peer Y."/>
            <person name="Mizrachi E."/>
        </authorList>
    </citation>
    <scope>NUCLEOTIDE SEQUENCE</scope>
    <source>
        <tissue evidence="16">Young leaves</tissue>
    </source>
</reference>
<dbReference type="Proteomes" id="UP001141806">
    <property type="component" value="Unassembled WGS sequence"/>
</dbReference>
<evidence type="ECO:0000256" key="5">
    <source>
        <dbReference type="ARBA" id="ARBA00022679"/>
    </source>
</evidence>